<name>A0A1X4NRA2_9RHOB</name>
<gene>
    <name evidence="13" type="ORF">MGEO_02560</name>
</gene>
<evidence type="ECO:0000256" key="7">
    <source>
        <dbReference type="ARBA" id="ARBA00022985"/>
    </source>
</evidence>
<evidence type="ECO:0000256" key="4">
    <source>
        <dbReference type="ARBA" id="ARBA00022519"/>
    </source>
</evidence>
<evidence type="ECO:0000256" key="11">
    <source>
        <dbReference type="SAM" id="Phobius"/>
    </source>
</evidence>
<evidence type="ECO:0000256" key="3">
    <source>
        <dbReference type="ARBA" id="ARBA00022516"/>
    </source>
</evidence>
<evidence type="ECO:0000256" key="10">
    <source>
        <dbReference type="ARBA" id="ARBA00023136"/>
    </source>
</evidence>
<keyword evidence="4" id="KW-0997">Cell inner membrane</keyword>
<evidence type="ECO:0000256" key="8">
    <source>
        <dbReference type="ARBA" id="ARBA00022989"/>
    </source>
</evidence>
<dbReference type="Pfam" id="PF00892">
    <property type="entry name" value="EamA"/>
    <property type="match status" value="1"/>
</dbReference>
<evidence type="ECO:0000256" key="5">
    <source>
        <dbReference type="ARBA" id="ARBA00022556"/>
    </source>
</evidence>
<feature type="transmembrane region" description="Helical" evidence="11">
    <location>
        <begin position="140"/>
        <end position="157"/>
    </location>
</feature>
<keyword evidence="5" id="KW-0441">Lipid A biosynthesis</keyword>
<dbReference type="GO" id="GO:0009245">
    <property type="term" value="P:lipid A biosynthetic process"/>
    <property type="evidence" value="ECO:0007669"/>
    <property type="project" value="UniProtKB-KW"/>
</dbReference>
<feature type="transmembrane region" description="Helical" evidence="11">
    <location>
        <begin position="87"/>
        <end position="108"/>
    </location>
</feature>
<evidence type="ECO:0000256" key="2">
    <source>
        <dbReference type="ARBA" id="ARBA00022475"/>
    </source>
</evidence>
<dbReference type="InterPro" id="IPR000390">
    <property type="entry name" value="Small_drug/metabolite_transptr"/>
</dbReference>
<feature type="transmembrane region" description="Helical" evidence="11">
    <location>
        <begin position="256"/>
        <end position="274"/>
    </location>
</feature>
<feature type="transmembrane region" description="Helical" evidence="11">
    <location>
        <begin position="169"/>
        <end position="189"/>
    </location>
</feature>
<dbReference type="InterPro" id="IPR037185">
    <property type="entry name" value="EmrE-like"/>
</dbReference>
<dbReference type="PANTHER" id="PTHR30561">
    <property type="entry name" value="SMR FAMILY PROTON-DEPENDENT DRUG EFFLUX TRANSPORTER SUGE"/>
    <property type="match status" value="1"/>
</dbReference>
<dbReference type="PANTHER" id="PTHR30561:SF9">
    <property type="entry name" value="4-AMINO-4-DEOXY-L-ARABINOSE-PHOSPHOUNDECAPRENOL FLIPPASE SUBUNIT ARNF-RELATED"/>
    <property type="match status" value="1"/>
</dbReference>
<evidence type="ECO:0000256" key="1">
    <source>
        <dbReference type="ARBA" id="ARBA00004651"/>
    </source>
</evidence>
<evidence type="ECO:0000256" key="6">
    <source>
        <dbReference type="ARBA" id="ARBA00022692"/>
    </source>
</evidence>
<dbReference type="Gene3D" id="1.10.3730.20">
    <property type="match status" value="1"/>
</dbReference>
<dbReference type="Proteomes" id="UP000193926">
    <property type="component" value="Unassembled WGS sequence"/>
</dbReference>
<comment type="subcellular location">
    <subcellularLocation>
        <location evidence="1">Cell membrane</location>
        <topology evidence="1">Multi-pass membrane protein</topology>
    </subcellularLocation>
</comment>
<feature type="transmembrane region" description="Helical" evidence="11">
    <location>
        <begin position="51"/>
        <end position="75"/>
    </location>
</feature>
<evidence type="ECO:0000313" key="13">
    <source>
        <dbReference type="EMBL" id="OSQ53437.1"/>
    </source>
</evidence>
<sequence length="275" mass="28872">MTAAVLAIVLSAALLHALWNALVKASGDRAITLGLVATGHCVPALFLLPFVPVPLAAAFPYIVASTVIHWAYYYFLNVSYRFGDLSLIYPIARGTAPVMVAMGAMIWADEHLSLWAWIGIFTISAGIMVLAAVRHADKRGIWAALLNSAIIAAYSVVDGIGIRVSGSPVGYVTWLFSAEVCVAGFVFARQYERTRAIGRKALALGLAGGVISGLAYGLALFAKTLAPIGIVSAVRETSVIFAALIGVIWMGEGPAGRRLVAATIVAGGIMILALF</sequence>
<feature type="transmembrane region" description="Helical" evidence="11">
    <location>
        <begin position="201"/>
        <end position="222"/>
    </location>
</feature>
<keyword evidence="8 11" id="KW-1133">Transmembrane helix</keyword>
<keyword evidence="9" id="KW-0443">Lipid metabolism</keyword>
<feature type="transmembrane region" description="Helical" evidence="11">
    <location>
        <begin position="228"/>
        <end position="249"/>
    </location>
</feature>
<proteinExistence type="predicted"/>
<dbReference type="GO" id="GO:0022857">
    <property type="term" value="F:transmembrane transporter activity"/>
    <property type="evidence" value="ECO:0007669"/>
    <property type="project" value="InterPro"/>
</dbReference>
<dbReference type="GO" id="GO:0009103">
    <property type="term" value="P:lipopolysaccharide biosynthetic process"/>
    <property type="evidence" value="ECO:0007669"/>
    <property type="project" value="UniProtKB-KW"/>
</dbReference>
<reference evidence="13 14" key="1">
    <citation type="submission" date="2014-03" db="EMBL/GenBank/DDBJ databases">
        <title>The draft genome sequence of Marivita geojedonensis KCTC 23882.</title>
        <authorList>
            <person name="Lai Q."/>
            <person name="Shao Z."/>
        </authorList>
    </citation>
    <scope>NUCLEOTIDE SEQUENCE [LARGE SCALE GENOMIC DNA]</scope>
    <source>
        <strain evidence="13 14">DPG-138</strain>
    </source>
</reference>
<feature type="domain" description="EamA" evidence="12">
    <location>
        <begin position="139"/>
        <end position="272"/>
    </location>
</feature>
<organism evidence="13 14">
    <name type="scientific">Marivita geojedonensis</name>
    <dbReference type="NCBI Taxonomy" id="1123756"/>
    <lineage>
        <taxon>Bacteria</taxon>
        <taxon>Pseudomonadati</taxon>
        <taxon>Pseudomonadota</taxon>
        <taxon>Alphaproteobacteria</taxon>
        <taxon>Rhodobacterales</taxon>
        <taxon>Roseobacteraceae</taxon>
        <taxon>Marivita</taxon>
    </lineage>
</organism>
<protein>
    <recommendedName>
        <fullName evidence="12">EamA domain-containing protein</fullName>
    </recommendedName>
</protein>
<evidence type="ECO:0000256" key="9">
    <source>
        <dbReference type="ARBA" id="ARBA00023098"/>
    </source>
</evidence>
<evidence type="ECO:0000259" key="12">
    <source>
        <dbReference type="Pfam" id="PF00892"/>
    </source>
</evidence>
<dbReference type="EMBL" id="JFKC01000001">
    <property type="protein sequence ID" value="OSQ53437.1"/>
    <property type="molecule type" value="Genomic_DNA"/>
</dbReference>
<keyword evidence="7" id="KW-0448">Lipopolysaccharide biosynthesis</keyword>
<dbReference type="AlphaFoldDB" id="A0A1X4NRA2"/>
<comment type="caution">
    <text evidence="13">The sequence shown here is derived from an EMBL/GenBank/DDBJ whole genome shotgun (WGS) entry which is preliminary data.</text>
</comment>
<dbReference type="GO" id="GO:0005886">
    <property type="term" value="C:plasma membrane"/>
    <property type="evidence" value="ECO:0007669"/>
    <property type="project" value="UniProtKB-SubCell"/>
</dbReference>
<dbReference type="InterPro" id="IPR000620">
    <property type="entry name" value="EamA_dom"/>
</dbReference>
<keyword evidence="14" id="KW-1185">Reference proteome</keyword>
<dbReference type="SUPFAM" id="SSF103481">
    <property type="entry name" value="Multidrug resistance efflux transporter EmrE"/>
    <property type="match status" value="2"/>
</dbReference>
<keyword evidence="10 11" id="KW-0472">Membrane</keyword>
<keyword evidence="2" id="KW-1003">Cell membrane</keyword>
<feature type="transmembrane region" description="Helical" evidence="11">
    <location>
        <begin position="114"/>
        <end position="133"/>
    </location>
</feature>
<keyword evidence="6 11" id="KW-0812">Transmembrane</keyword>
<dbReference type="OrthoDB" id="9783707at2"/>
<evidence type="ECO:0000313" key="14">
    <source>
        <dbReference type="Proteomes" id="UP000193926"/>
    </source>
</evidence>
<dbReference type="STRING" id="1123756.MGEO_02560"/>
<accession>A0A1X4NRA2</accession>
<keyword evidence="3" id="KW-0444">Lipid biosynthesis</keyword>
<dbReference type="RefSeq" id="WP_085635113.1">
    <property type="nucleotide sequence ID" value="NZ_JFKC01000001.1"/>
</dbReference>